<dbReference type="GO" id="GO:0016020">
    <property type="term" value="C:membrane"/>
    <property type="evidence" value="ECO:0007669"/>
    <property type="project" value="UniProtKB-SubCell"/>
</dbReference>
<dbReference type="KEGG" id="phn:PAEH1_02785"/>
<evidence type="ECO:0000256" key="5">
    <source>
        <dbReference type="SAM" id="Phobius"/>
    </source>
</evidence>
<name>A0A1U9JYE6_9BURK</name>
<dbReference type="AlphaFoldDB" id="A0A1U9JYE6"/>
<feature type="domain" description="TM2" evidence="6">
    <location>
        <begin position="15"/>
        <end position="59"/>
    </location>
</feature>
<evidence type="ECO:0000256" key="1">
    <source>
        <dbReference type="ARBA" id="ARBA00004141"/>
    </source>
</evidence>
<protein>
    <recommendedName>
        <fullName evidence="6">TM2 domain-containing protein</fullName>
    </recommendedName>
</protein>
<evidence type="ECO:0000313" key="7">
    <source>
        <dbReference type="EMBL" id="AQS50749.1"/>
    </source>
</evidence>
<feature type="transmembrane region" description="Helical" evidence="5">
    <location>
        <begin position="46"/>
        <end position="77"/>
    </location>
</feature>
<reference evidence="7 8" key="1">
    <citation type="submission" date="2017-01" db="EMBL/GenBank/DDBJ databases">
        <title>Complete Genome Sequence of Paenalcaligenes hominis, Isolated from a paraplegic Patient with neurogenic bladder.</title>
        <authorList>
            <person name="Mukhopadhyay R."/>
            <person name="Joaquin J."/>
            <person name="Hogue R."/>
            <person name="Kilaru A."/>
            <person name="Jospin G."/>
            <person name="Mars K."/>
            <person name="Eisen J.A."/>
            <person name="Chaturvedi V."/>
        </authorList>
    </citation>
    <scope>NUCLEOTIDE SEQUENCE [LARGE SCALE GENOMIC DNA]</scope>
    <source>
        <strain evidence="7 8">15S00501</strain>
    </source>
</reference>
<dbReference type="PANTHER" id="PTHR21016">
    <property type="entry name" value="BETA-AMYLOID BINDING PROTEIN-RELATED"/>
    <property type="match status" value="1"/>
</dbReference>
<keyword evidence="4 5" id="KW-0472">Membrane</keyword>
<dbReference type="EMBL" id="CP019697">
    <property type="protein sequence ID" value="AQS50749.1"/>
    <property type="molecule type" value="Genomic_DNA"/>
</dbReference>
<evidence type="ECO:0000313" key="8">
    <source>
        <dbReference type="Proteomes" id="UP000189369"/>
    </source>
</evidence>
<keyword evidence="2 5" id="KW-0812">Transmembrane</keyword>
<dbReference type="Pfam" id="PF05154">
    <property type="entry name" value="TM2"/>
    <property type="match status" value="1"/>
</dbReference>
<comment type="subcellular location">
    <subcellularLocation>
        <location evidence="1">Membrane</location>
        <topology evidence="1">Multi-pass membrane protein</topology>
    </subcellularLocation>
</comment>
<dbReference type="Proteomes" id="UP000189369">
    <property type="component" value="Chromosome"/>
</dbReference>
<evidence type="ECO:0000256" key="3">
    <source>
        <dbReference type="ARBA" id="ARBA00022989"/>
    </source>
</evidence>
<feature type="transmembrane region" description="Helical" evidence="5">
    <location>
        <begin position="20"/>
        <end position="39"/>
    </location>
</feature>
<gene>
    <name evidence="7" type="ORF">PAEH1_02785</name>
</gene>
<dbReference type="PANTHER" id="PTHR21016:SF25">
    <property type="entry name" value="TM2 DOMAIN-CONTAINING PROTEIN DDB_G0277895-RELATED"/>
    <property type="match status" value="1"/>
</dbReference>
<dbReference type="InterPro" id="IPR050932">
    <property type="entry name" value="TM2D1-3-like"/>
</dbReference>
<evidence type="ECO:0000259" key="6">
    <source>
        <dbReference type="Pfam" id="PF05154"/>
    </source>
</evidence>
<evidence type="ECO:0000256" key="2">
    <source>
        <dbReference type="ARBA" id="ARBA00022692"/>
    </source>
</evidence>
<evidence type="ECO:0000256" key="4">
    <source>
        <dbReference type="ARBA" id="ARBA00023136"/>
    </source>
</evidence>
<keyword evidence="3 5" id="KW-1133">Transmembrane helix</keyword>
<dbReference type="STRING" id="643674.PAEH1_02785"/>
<dbReference type="InterPro" id="IPR007829">
    <property type="entry name" value="TM2"/>
</dbReference>
<dbReference type="OrthoDB" id="2004788at2"/>
<organism evidence="7 8">
    <name type="scientific">Paenalcaligenes hominis</name>
    <dbReference type="NCBI Taxonomy" id="643674"/>
    <lineage>
        <taxon>Bacteria</taxon>
        <taxon>Pseudomonadati</taxon>
        <taxon>Pseudomonadota</taxon>
        <taxon>Betaproteobacteria</taxon>
        <taxon>Burkholderiales</taxon>
        <taxon>Alcaligenaceae</taxon>
        <taxon>Paenalcaligenes</taxon>
    </lineage>
</organism>
<accession>A0A1U9JYE6</accession>
<sequence>MSNNPAAQTMLYDANKKSVGVTYLLWFFLGGLGGHRFYAGKTGSAILLLAITLVGVFLSAIGIGFFFLAITAIWAIIDAFLIPGWIRNNNTLLAASLANSGSLPPM</sequence>
<proteinExistence type="predicted"/>